<dbReference type="RefSeq" id="WP_058292968.1">
    <property type="nucleotide sequence ID" value="NZ_AP017649.1"/>
</dbReference>
<proteinExistence type="inferred from homology"/>
<evidence type="ECO:0000313" key="12">
    <source>
        <dbReference type="EMBL" id="KSV16080.1"/>
    </source>
</evidence>
<feature type="binding site" evidence="8">
    <location>
        <begin position="210"/>
        <end position="213"/>
    </location>
    <ligand>
        <name>GTP</name>
        <dbReference type="ChEBI" id="CHEBI:37565"/>
    </ligand>
</feature>
<evidence type="ECO:0000313" key="15">
    <source>
        <dbReference type="Proteomes" id="UP000218257"/>
    </source>
</evidence>
<dbReference type="Pfam" id="PF11987">
    <property type="entry name" value="IF-2"/>
    <property type="match status" value="1"/>
</dbReference>
<evidence type="ECO:0000256" key="7">
    <source>
        <dbReference type="ARBA" id="ARBA00025162"/>
    </source>
</evidence>
<dbReference type="InterPro" id="IPR023115">
    <property type="entry name" value="TIF_IF2_dom3"/>
</dbReference>
<evidence type="ECO:0000256" key="5">
    <source>
        <dbReference type="ARBA" id="ARBA00022917"/>
    </source>
</evidence>
<dbReference type="GO" id="GO:0003743">
    <property type="term" value="F:translation initiation factor activity"/>
    <property type="evidence" value="ECO:0007669"/>
    <property type="project" value="UniProtKB-UniRule"/>
</dbReference>
<dbReference type="SUPFAM" id="SSF50447">
    <property type="entry name" value="Translation proteins"/>
    <property type="match status" value="2"/>
</dbReference>
<dbReference type="GO" id="GO:0005525">
    <property type="term" value="F:GTP binding"/>
    <property type="evidence" value="ECO:0007669"/>
    <property type="project" value="UniProtKB-KW"/>
</dbReference>
<dbReference type="EMBL" id="JGYD01000029">
    <property type="protein sequence ID" value="KSV16080.1"/>
    <property type="molecule type" value="Genomic_DNA"/>
</dbReference>
<dbReference type="NCBIfam" id="TIGR00231">
    <property type="entry name" value="small_GTP"/>
    <property type="match status" value="1"/>
</dbReference>
<dbReference type="FunFam" id="3.40.50.300:FF:000019">
    <property type="entry name" value="Translation initiation factor IF-2"/>
    <property type="match status" value="1"/>
</dbReference>
<dbReference type="InterPro" id="IPR005225">
    <property type="entry name" value="Small_GTP-bd"/>
</dbReference>
<evidence type="ECO:0000256" key="8">
    <source>
        <dbReference type="HAMAP-Rule" id="MF_00100"/>
    </source>
</evidence>
<feature type="binding site" evidence="8">
    <location>
        <begin position="156"/>
        <end position="160"/>
    </location>
    <ligand>
        <name>GTP</name>
        <dbReference type="ChEBI" id="CHEBI:37565"/>
    </ligand>
</feature>
<keyword evidence="6 8" id="KW-0342">GTP-binding</keyword>
<dbReference type="NCBIfam" id="TIGR00487">
    <property type="entry name" value="IF-2"/>
    <property type="match status" value="1"/>
</dbReference>
<dbReference type="EMBL" id="CP141531">
    <property type="protein sequence ID" value="WRO07429.1"/>
    <property type="molecule type" value="Genomic_DNA"/>
</dbReference>
<keyword evidence="3 8" id="KW-0396">Initiation factor</keyword>
<dbReference type="InterPro" id="IPR000795">
    <property type="entry name" value="T_Tr_GTP-bd_dom"/>
</dbReference>
<sequence length="593" mass="64045">MVEKTSKSSAKTEVAPPAKVIELGAAVSVKELADSLDTNPVEVIKALMRKGIMANINQVIEFEVAKGIVEAAGFEAKLKVLKKSAAKKVSPAKEKLSNFPLRPPVVTIMGHVDHGKTRLLDAIRSTNVMEKEAGGITQHIGAYQVEIKGQKITFLDTPGHEAFTAMRARGAQATDITILVVAADDGVMPQTLEALDHAKAAGVPIILAINKMDKPEANPDRVKQQLAEAGLVVEEWGGDTLAIPTSAREKKGINELLEAVLLIAELEDLRADPNQPASGVVIEAEMDKNRGPMATVLVQSGTLKLGDTVVAGTTWGRVKAMFNDVGKRIKKAEPSTPVALLGMESVPQVGDKIIAVATEKQARDMVNENSQITRKTNAVSLTNVYDQVSKGNIKELNIILKTDVQGSLEPIKDSLEKLSTDKIKININRSGVGNITESDVMLAMASGGLIIGFSTGIETNAQRLADAEDIDIRHYDIIYKLVEDVEKAVQGLLEPTIKEVIDGRAEVRAVFESTKKLSIAGCMVLEGKVLKNSQVRLLRGGEVIVDAPSNSLRRFKDDVKEVVAGYECGVGLKDFNDFQKSDILEFYHKEKSR</sequence>
<evidence type="ECO:0000256" key="9">
    <source>
        <dbReference type="RuleBase" id="RU000644"/>
    </source>
</evidence>
<name>A0A0V8LXA5_9CHLR</name>
<comment type="similarity">
    <text evidence="1 8 9">Belongs to the TRAFAC class translation factor GTPase superfamily. Classic translation factor GTPase family. IF-2 subfamily.</text>
</comment>
<evidence type="ECO:0000256" key="4">
    <source>
        <dbReference type="ARBA" id="ARBA00022741"/>
    </source>
</evidence>
<dbReference type="CDD" id="cd03692">
    <property type="entry name" value="mtIF2_IVc"/>
    <property type="match status" value="1"/>
</dbReference>
<evidence type="ECO:0000313" key="13">
    <source>
        <dbReference type="EMBL" id="WRO07429.1"/>
    </source>
</evidence>
<evidence type="ECO:0000256" key="3">
    <source>
        <dbReference type="ARBA" id="ARBA00022540"/>
    </source>
</evidence>
<dbReference type="InterPro" id="IPR006847">
    <property type="entry name" value="IF2_N"/>
</dbReference>
<dbReference type="AlphaFoldDB" id="A0A0V8LXA5"/>
<dbReference type="CDD" id="cd01887">
    <property type="entry name" value="IF2_eIF5B"/>
    <property type="match status" value="1"/>
</dbReference>
<reference evidence="13" key="3">
    <citation type="submission" date="2023-12" db="EMBL/GenBank/DDBJ databases">
        <title>Isolation of organohalide respiring bacteria Dehalococcoides mccartyi strain GPTCE1 in groundwater collected near a chemical plant in Suzhou, China.</title>
        <authorList>
            <person name="Liu G."/>
        </authorList>
    </citation>
    <scope>NUCLEOTIDE SEQUENCE</scope>
    <source>
        <strain evidence="13">GPTCE1</strain>
    </source>
</reference>
<dbReference type="Gene3D" id="2.40.30.10">
    <property type="entry name" value="Translation factors"/>
    <property type="match status" value="2"/>
</dbReference>
<dbReference type="Pfam" id="PF04760">
    <property type="entry name" value="IF2_N"/>
    <property type="match status" value="1"/>
</dbReference>
<evidence type="ECO:0000256" key="2">
    <source>
        <dbReference type="ARBA" id="ARBA00020675"/>
    </source>
</evidence>
<dbReference type="Proteomes" id="UP000218257">
    <property type="component" value="Chromosome"/>
</dbReference>
<dbReference type="eggNOG" id="COG0532">
    <property type="taxonomic scope" value="Bacteria"/>
</dbReference>
<evidence type="ECO:0000256" key="6">
    <source>
        <dbReference type="ARBA" id="ARBA00023134"/>
    </source>
</evidence>
<evidence type="ECO:0000313" key="14">
    <source>
        <dbReference type="Proteomes" id="UP000053577"/>
    </source>
</evidence>
<dbReference type="CDD" id="cd03702">
    <property type="entry name" value="IF2_mtIF2_II"/>
    <property type="match status" value="1"/>
</dbReference>
<keyword evidence="5 8" id="KW-0648">Protein biosynthesis</keyword>
<dbReference type="PANTHER" id="PTHR43381">
    <property type="entry name" value="TRANSLATION INITIATION FACTOR IF-2-RELATED"/>
    <property type="match status" value="1"/>
</dbReference>
<dbReference type="Pfam" id="PF00009">
    <property type="entry name" value="GTP_EFTU"/>
    <property type="match status" value="1"/>
</dbReference>
<dbReference type="Pfam" id="PF22042">
    <property type="entry name" value="EF-G_D2"/>
    <property type="match status" value="1"/>
</dbReference>
<evidence type="ECO:0000259" key="10">
    <source>
        <dbReference type="PROSITE" id="PS51722"/>
    </source>
</evidence>
<reference evidence="12 14" key="1">
    <citation type="journal article" date="2015" name="Sci. Rep.">
        <title>A comparative genomics and reductive dehalogenase gene transcription study of two chloroethene-respiring bacteria, Dehalococcoides mccartyi strains MB and 11a.</title>
        <authorList>
            <person name="Low A."/>
            <person name="Shen Z."/>
            <person name="Cheng D."/>
            <person name="Rogers M.J."/>
            <person name="Lee P.K."/>
            <person name="He J."/>
        </authorList>
    </citation>
    <scope>NUCLEOTIDE SEQUENCE [LARGE SCALE GENOMIC DNA]</scope>
    <source>
        <strain evidence="12 14">MB</strain>
    </source>
</reference>
<dbReference type="InterPro" id="IPR036925">
    <property type="entry name" value="TIF_IF2_dom3_sf"/>
</dbReference>
<dbReference type="InterPro" id="IPR044145">
    <property type="entry name" value="IF2_II"/>
</dbReference>
<comment type="function">
    <text evidence="7 8 9">One of the essential components for the initiation of protein synthesis. Protects formylmethionyl-tRNA from spontaneous hydrolysis and promotes its binding to the 30S ribosomal subunits. Also involved in the hydrolysis of GTP during the formation of the 70S ribosomal complex.</text>
</comment>
<feature type="binding site" evidence="8">
    <location>
        <begin position="110"/>
        <end position="117"/>
    </location>
    <ligand>
        <name>GTP</name>
        <dbReference type="ChEBI" id="CHEBI:37565"/>
    </ligand>
</feature>
<dbReference type="GO" id="GO:0003924">
    <property type="term" value="F:GTPase activity"/>
    <property type="evidence" value="ECO:0007669"/>
    <property type="project" value="UniProtKB-UniRule"/>
</dbReference>
<dbReference type="InterPro" id="IPR009000">
    <property type="entry name" value="Transl_B-barrel_sf"/>
</dbReference>
<dbReference type="InterPro" id="IPR015760">
    <property type="entry name" value="TIF_IF2"/>
</dbReference>
<keyword evidence="8" id="KW-0963">Cytoplasm</keyword>
<dbReference type="FunFam" id="3.40.50.10050:FF:000001">
    <property type="entry name" value="Translation initiation factor IF-2"/>
    <property type="match status" value="1"/>
</dbReference>
<dbReference type="Gene3D" id="3.40.50.300">
    <property type="entry name" value="P-loop containing nucleotide triphosphate hydrolases"/>
    <property type="match status" value="1"/>
</dbReference>
<dbReference type="FunFam" id="2.40.30.10:FF:000008">
    <property type="entry name" value="Translation initiation factor IF-2"/>
    <property type="match status" value="1"/>
</dbReference>
<dbReference type="Proteomes" id="UP000053577">
    <property type="component" value="Unassembled WGS sequence"/>
</dbReference>
<dbReference type="InterPro" id="IPR053905">
    <property type="entry name" value="EF-G-like_DII"/>
</dbReference>
<comment type="subcellular location">
    <subcellularLocation>
        <location evidence="8">Cytoplasm</location>
    </subcellularLocation>
</comment>
<protein>
    <recommendedName>
        <fullName evidence="2 8">Translation initiation factor IF-2</fullName>
    </recommendedName>
</protein>
<evidence type="ECO:0000256" key="1">
    <source>
        <dbReference type="ARBA" id="ARBA00007733"/>
    </source>
</evidence>
<reference evidence="11 15" key="2">
    <citation type="journal article" date="2017" name="Sci. Rep.">
        <title>Isolation and genomic characterization of a Dehalococcoides strain suggests genomic rearrangement during culture.</title>
        <authorList>
            <person name="Yohda M."/>
            <person name="Ikegami K."/>
            <person name="Aita Y."/>
            <person name="Kitajima M."/>
            <person name="Takechi A."/>
            <person name="Iwamoto M."/>
            <person name="Fukuda T."/>
            <person name="Tamura N."/>
            <person name="Shibasaki J."/>
            <person name="Koike S."/>
            <person name="Komatsu D."/>
            <person name="Miyagi S."/>
            <person name="Nishimura M."/>
            <person name="Uchino Y."/>
            <person name="Shiroma A."/>
            <person name="Shimoji M."/>
            <person name="Tamotsu H."/>
            <person name="Ashimine N."/>
            <person name="Shinzato M."/>
            <person name="Ohki S."/>
            <person name="Nakano K."/>
            <person name="Teruya K."/>
            <person name="Satou K."/>
            <person name="Hirano T."/>
            <person name="Yagi O."/>
        </authorList>
    </citation>
    <scope>NUCLEOTIDE SEQUENCE [LARGE SCALE GENOMIC DNA]</scope>
    <source>
        <strain evidence="11 15">UCH-ATV1</strain>
    </source>
</reference>
<feature type="region of interest" description="G-domain" evidence="8">
    <location>
        <begin position="104"/>
        <end position="252"/>
    </location>
</feature>
<dbReference type="EMBL" id="AP017649">
    <property type="protein sequence ID" value="BAZ97440.1"/>
    <property type="molecule type" value="Genomic_DNA"/>
</dbReference>
<organism evidence="12 14">
    <name type="scientific">Dehalococcoides mccartyi</name>
    <dbReference type="NCBI Taxonomy" id="61435"/>
    <lineage>
        <taxon>Bacteria</taxon>
        <taxon>Bacillati</taxon>
        <taxon>Chloroflexota</taxon>
        <taxon>Dehalococcoidia</taxon>
        <taxon>Dehalococcoidales</taxon>
        <taxon>Dehalococcoidaceae</taxon>
        <taxon>Dehalococcoides</taxon>
    </lineage>
</organism>
<dbReference type="InterPro" id="IPR000178">
    <property type="entry name" value="TF_IF2_bacterial-like"/>
</dbReference>
<dbReference type="FunFam" id="2.40.30.10:FF:000007">
    <property type="entry name" value="Translation initiation factor IF-2"/>
    <property type="match status" value="1"/>
</dbReference>
<dbReference type="SUPFAM" id="SSF52156">
    <property type="entry name" value="Initiation factor IF2/eIF5b, domain 3"/>
    <property type="match status" value="1"/>
</dbReference>
<accession>A0A0V8LXA5</accession>
<dbReference type="PROSITE" id="PS51722">
    <property type="entry name" value="G_TR_2"/>
    <property type="match status" value="1"/>
</dbReference>
<dbReference type="Proteomes" id="UP001327986">
    <property type="component" value="Chromosome"/>
</dbReference>
<gene>
    <name evidence="8 13" type="primary">infB</name>
    <name evidence="12" type="ORF">DA01_08320</name>
    <name evidence="11" type="ORF">DEHALATV1_0812</name>
    <name evidence="13" type="ORF">VLL09_00600</name>
</gene>
<dbReference type="PATRIC" id="fig|61435.5.peg.1635"/>
<keyword evidence="4 8" id="KW-0547">Nucleotide-binding</keyword>
<evidence type="ECO:0000313" key="11">
    <source>
        <dbReference type="EMBL" id="BAZ97440.1"/>
    </source>
</evidence>
<dbReference type="OrthoDB" id="9811804at2"/>
<dbReference type="GO" id="GO:0005829">
    <property type="term" value="C:cytosol"/>
    <property type="evidence" value="ECO:0007669"/>
    <property type="project" value="TreeGrafter"/>
</dbReference>
<feature type="domain" description="Tr-type G" evidence="10">
    <location>
        <begin position="101"/>
        <end position="270"/>
    </location>
</feature>
<dbReference type="HAMAP" id="MF_00100_B">
    <property type="entry name" value="IF_2_B"/>
    <property type="match status" value="1"/>
</dbReference>
<dbReference type="InterPro" id="IPR027417">
    <property type="entry name" value="P-loop_NTPase"/>
</dbReference>
<dbReference type="SUPFAM" id="SSF52540">
    <property type="entry name" value="P-loop containing nucleoside triphosphate hydrolases"/>
    <property type="match status" value="1"/>
</dbReference>
<dbReference type="Gene3D" id="3.40.50.10050">
    <property type="entry name" value="Translation initiation factor IF- 2, domain 3"/>
    <property type="match status" value="1"/>
</dbReference>
<dbReference type="PANTHER" id="PTHR43381:SF5">
    <property type="entry name" value="TR-TYPE G DOMAIN-CONTAINING PROTEIN"/>
    <property type="match status" value="1"/>
</dbReference>